<accession>A0A1X7LAZ2</accession>
<keyword evidence="1" id="KW-1133">Transmembrane helix</keyword>
<proteinExistence type="predicted"/>
<dbReference type="OrthoDB" id="2612080at2"/>
<protein>
    <submittedName>
        <fullName evidence="2">Uncharacterized protein</fullName>
    </submittedName>
</protein>
<dbReference type="RefSeq" id="WP_085495729.1">
    <property type="nucleotide sequence ID" value="NZ_FXAZ01000004.1"/>
</dbReference>
<keyword evidence="3" id="KW-1185">Reference proteome</keyword>
<name>A0A1X7LAZ2_9BACL</name>
<evidence type="ECO:0000256" key="1">
    <source>
        <dbReference type="SAM" id="Phobius"/>
    </source>
</evidence>
<dbReference type="STRING" id="1852522.SAMN06295960_3217"/>
<evidence type="ECO:0000313" key="2">
    <source>
        <dbReference type="EMBL" id="SMG51001.1"/>
    </source>
</evidence>
<gene>
    <name evidence="2" type="ORF">SAMN06295960_3217</name>
</gene>
<evidence type="ECO:0000313" key="3">
    <source>
        <dbReference type="Proteomes" id="UP000193834"/>
    </source>
</evidence>
<dbReference type="Proteomes" id="UP000193834">
    <property type="component" value="Unassembled WGS sequence"/>
</dbReference>
<keyword evidence="1" id="KW-0812">Transmembrane</keyword>
<organism evidence="2 3">
    <name type="scientific">Paenibacillus aquistagni</name>
    <dbReference type="NCBI Taxonomy" id="1852522"/>
    <lineage>
        <taxon>Bacteria</taxon>
        <taxon>Bacillati</taxon>
        <taxon>Bacillota</taxon>
        <taxon>Bacilli</taxon>
        <taxon>Bacillales</taxon>
        <taxon>Paenibacillaceae</taxon>
        <taxon>Paenibacillus</taxon>
    </lineage>
</organism>
<sequence length="196" mass="21928">MLLKNKSIIISLILALIIGGATYYYFAIYNSVRDVFVASTYKGFPTAPSLFSGADLVVIGTPIKDFKDRKLHLWKLPNGGIMDIATYTELKVEKVLKGPKEDAVDLTVFEPIGVYQTFEGKRRMAYEGYTEMKKDSKYLIFLGKNAYGQYSVINMQAGKFNLDGTDPDDTKGSSIKSGIFADLKSKYSQEIFTQSF</sequence>
<dbReference type="EMBL" id="FXAZ01000004">
    <property type="protein sequence ID" value="SMG51001.1"/>
    <property type="molecule type" value="Genomic_DNA"/>
</dbReference>
<feature type="transmembrane region" description="Helical" evidence="1">
    <location>
        <begin position="7"/>
        <end position="26"/>
    </location>
</feature>
<keyword evidence="1" id="KW-0472">Membrane</keyword>
<reference evidence="2 3" key="1">
    <citation type="submission" date="2017-04" db="EMBL/GenBank/DDBJ databases">
        <authorList>
            <person name="Afonso C.L."/>
            <person name="Miller P.J."/>
            <person name="Scott M.A."/>
            <person name="Spackman E."/>
            <person name="Goraichik I."/>
            <person name="Dimitrov K.M."/>
            <person name="Suarez D.L."/>
            <person name="Swayne D.E."/>
        </authorList>
    </citation>
    <scope>NUCLEOTIDE SEQUENCE [LARGE SCALE GENOMIC DNA]</scope>
    <source>
        <strain evidence="2 3">11</strain>
    </source>
</reference>
<dbReference type="AlphaFoldDB" id="A0A1X7LAZ2"/>